<feature type="chain" id="PRO_5028800134" evidence="1">
    <location>
        <begin position="24"/>
        <end position="114"/>
    </location>
</feature>
<organism evidence="2 3">
    <name type="scientific">Panagrellus redivivus</name>
    <name type="common">Microworm</name>
    <dbReference type="NCBI Taxonomy" id="6233"/>
    <lineage>
        <taxon>Eukaryota</taxon>
        <taxon>Metazoa</taxon>
        <taxon>Ecdysozoa</taxon>
        <taxon>Nematoda</taxon>
        <taxon>Chromadorea</taxon>
        <taxon>Rhabditida</taxon>
        <taxon>Tylenchina</taxon>
        <taxon>Panagrolaimomorpha</taxon>
        <taxon>Panagrolaimoidea</taxon>
        <taxon>Panagrolaimidae</taxon>
        <taxon>Panagrellus</taxon>
    </lineage>
</organism>
<keyword evidence="1" id="KW-0732">Signal</keyword>
<accession>A0A7E4VIA3</accession>
<evidence type="ECO:0000256" key="1">
    <source>
        <dbReference type="SAM" id="SignalP"/>
    </source>
</evidence>
<dbReference type="AlphaFoldDB" id="A0A7E4VIA3"/>
<feature type="signal peptide" evidence="1">
    <location>
        <begin position="1"/>
        <end position="23"/>
    </location>
</feature>
<keyword evidence="2" id="KW-1185">Reference proteome</keyword>
<reference evidence="2" key="1">
    <citation type="journal article" date="2013" name="Genetics">
        <title>The draft genome and transcriptome of Panagrellus redivivus are shaped by the harsh demands of a free-living lifestyle.</title>
        <authorList>
            <person name="Srinivasan J."/>
            <person name="Dillman A.R."/>
            <person name="Macchietto M.G."/>
            <person name="Heikkinen L."/>
            <person name="Lakso M."/>
            <person name="Fracchia K.M."/>
            <person name="Antoshechkin I."/>
            <person name="Mortazavi A."/>
            <person name="Wong G."/>
            <person name="Sternberg P.W."/>
        </authorList>
    </citation>
    <scope>NUCLEOTIDE SEQUENCE [LARGE SCALE GENOMIC DNA]</scope>
    <source>
        <strain evidence="2">MT8872</strain>
    </source>
</reference>
<protein>
    <submittedName>
        <fullName evidence="3">IlGF domain-containing protein</fullName>
    </submittedName>
</protein>
<proteinExistence type="predicted"/>
<dbReference type="Proteomes" id="UP000492821">
    <property type="component" value="Unassembled WGS sequence"/>
</dbReference>
<evidence type="ECO:0000313" key="3">
    <source>
        <dbReference type="WBParaSite" id="Pan_g2123.t1"/>
    </source>
</evidence>
<name>A0A7E4VIA3_PANRE</name>
<reference evidence="3" key="2">
    <citation type="submission" date="2020-10" db="UniProtKB">
        <authorList>
            <consortium name="WormBaseParasite"/>
        </authorList>
    </citation>
    <scope>IDENTIFICATION</scope>
</reference>
<dbReference type="WBParaSite" id="Pan_g2123.t1">
    <property type="protein sequence ID" value="Pan_g2123.t1"/>
    <property type="gene ID" value="Pan_g2123"/>
</dbReference>
<sequence>MVSFVVFVLLSLAVLQPMAMAYADFNYDECSNVTHVLISKTCRLAGRLCIDPEYIRDGESAGNTIYRLALKCCSVGCFSTVINSYCCQQIRRTYSFDSHTHYNDETASDEYEER</sequence>
<evidence type="ECO:0000313" key="2">
    <source>
        <dbReference type="Proteomes" id="UP000492821"/>
    </source>
</evidence>